<dbReference type="EMBL" id="CM023479">
    <property type="protein sequence ID" value="KAH7975149.1"/>
    <property type="molecule type" value="Genomic_DNA"/>
</dbReference>
<proteinExistence type="predicted"/>
<evidence type="ECO:0000313" key="1">
    <source>
        <dbReference type="EMBL" id="KAH7975149.1"/>
    </source>
</evidence>
<comment type="caution">
    <text evidence="1">The sequence shown here is derived from an EMBL/GenBank/DDBJ whole genome shotgun (WGS) entry which is preliminary data.</text>
</comment>
<protein>
    <submittedName>
        <fullName evidence="1">Uncharacterized protein</fullName>
    </submittedName>
</protein>
<gene>
    <name evidence="1" type="ORF">HPB49_024415</name>
</gene>
<dbReference type="Proteomes" id="UP000821865">
    <property type="component" value="Chromosome 10"/>
</dbReference>
<evidence type="ECO:0000313" key="2">
    <source>
        <dbReference type="Proteomes" id="UP000821865"/>
    </source>
</evidence>
<reference evidence="1" key="1">
    <citation type="submission" date="2020-05" db="EMBL/GenBank/DDBJ databases">
        <title>Large-scale comparative analyses of tick genomes elucidate their genetic diversity and vector capacities.</title>
        <authorList>
            <person name="Jia N."/>
            <person name="Wang J."/>
            <person name="Shi W."/>
            <person name="Du L."/>
            <person name="Sun Y."/>
            <person name="Zhan W."/>
            <person name="Jiang J."/>
            <person name="Wang Q."/>
            <person name="Zhang B."/>
            <person name="Ji P."/>
            <person name="Sakyi L.B."/>
            <person name="Cui X."/>
            <person name="Yuan T."/>
            <person name="Jiang B."/>
            <person name="Yang W."/>
            <person name="Lam T.T.-Y."/>
            <person name="Chang Q."/>
            <person name="Ding S."/>
            <person name="Wang X."/>
            <person name="Zhu J."/>
            <person name="Ruan X."/>
            <person name="Zhao L."/>
            <person name="Wei J."/>
            <person name="Que T."/>
            <person name="Du C."/>
            <person name="Cheng J."/>
            <person name="Dai P."/>
            <person name="Han X."/>
            <person name="Huang E."/>
            <person name="Gao Y."/>
            <person name="Liu J."/>
            <person name="Shao H."/>
            <person name="Ye R."/>
            <person name="Li L."/>
            <person name="Wei W."/>
            <person name="Wang X."/>
            <person name="Wang C."/>
            <person name="Yang T."/>
            <person name="Huo Q."/>
            <person name="Li W."/>
            <person name="Guo W."/>
            <person name="Chen H."/>
            <person name="Zhou L."/>
            <person name="Ni X."/>
            <person name="Tian J."/>
            <person name="Zhou Y."/>
            <person name="Sheng Y."/>
            <person name="Liu T."/>
            <person name="Pan Y."/>
            <person name="Xia L."/>
            <person name="Li J."/>
            <person name="Zhao F."/>
            <person name="Cao W."/>
        </authorList>
    </citation>
    <scope>NUCLEOTIDE SEQUENCE</scope>
    <source>
        <strain evidence="1">Dsil-2018</strain>
    </source>
</reference>
<name>A0ACB8DRD8_DERSI</name>
<organism evidence="1 2">
    <name type="scientific">Dermacentor silvarum</name>
    <name type="common">Tick</name>
    <dbReference type="NCBI Taxonomy" id="543639"/>
    <lineage>
        <taxon>Eukaryota</taxon>
        <taxon>Metazoa</taxon>
        <taxon>Ecdysozoa</taxon>
        <taxon>Arthropoda</taxon>
        <taxon>Chelicerata</taxon>
        <taxon>Arachnida</taxon>
        <taxon>Acari</taxon>
        <taxon>Parasitiformes</taxon>
        <taxon>Ixodida</taxon>
        <taxon>Ixodoidea</taxon>
        <taxon>Ixodidae</taxon>
        <taxon>Rhipicephalinae</taxon>
        <taxon>Dermacentor</taxon>
    </lineage>
</organism>
<keyword evidence="2" id="KW-1185">Reference proteome</keyword>
<accession>A0ACB8DRD8</accession>
<sequence length="405" mass="45087">MSSLFGQFLEFGPLGLDADGKLYKRLHTMQSDVSVIYLDVPVGSGYSFTKDTSGYPDNLEGIAAEAIEFLAQFLVLFPEYKERDFYAAGESYGARYAIAIAYQLRTEQVERVPLKLQGAIAGDGFMGSIFDVADSGEFLYQASMVTPKGRDALAKQFSTMRSLVAEGKETEALQILLQTIFANPTSPTLFQNLTLYNQQASALYSEAPASMFKLYEYVDTKEFREAIHVGLDVEFQKINQDLLTSIELDYLRDISAEVELLLNTKGFLVLTSHLSSLEKVPTAIQESRRPLARSRPLPVNQEYLQLRCYYVRERKRPRRPVFLGELEKQVWLSLCLIRPAPLLGEHMTPACSGATEACSGGAVVGRRPDPAATRVARRVRVPGLRPGLLSLHDPLPDSSLRLLVP</sequence>